<evidence type="ECO:0000313" key="2">
    <source>
        <dbReference type="Proteomes" id="UP000321532"/>
    </source>
</evidence>
<comment type="caution">
    <text evidence="1">The sequence shown here is derived from an EMBL/GenBank/DDBJ whole genome shotgun (WGS) entry which is preliminary data.</text>
</comment>
<organism evidence="1 2">
    <name type="scientific">Adhaeribacter aerolatus</name>
    <dbReference type="NCBI Taxonomy" id="670289"/>
    <lineage>
        <taxon>Bacteria</taxon>
        <taxon>Pseudomonadati</taxon>
        <taxon>Bacteroidota</taxon>
        <taxon>Cytophagia</taxon>
        <taxon>Cytophagales</taxon>
        <taxon>Hymenobacteraceae</taxon>
        <taxon>Adhaeribacter</taxon>
    </lineage>
</organism>
<sequence>MKKNVDVIRAWKDAEYRATLTEEQLKSLPENPVNDSNALLDNIALRNISGGRPSSGWFCSVSGECNGGYSCNPYYW</sequence>
<evidence type="ECO:0000313" key="1">
    <source>
        <dbReference type="EMBL" id="GEO03593.1"/>
    </source>
</evidence>
<name>A0A512AV78_9BACT</name>
<dbReference type="OrthoDB" id="896929at2"/>
<dbReference type="Proteomes" id="UP000321532">
    <property type="component" value="Unassembled WGS sequence"/>
</dbReference>
<dbReference type="InterPro" id="IPR027635">
    <property type="entry name" value="Lantibiotic2_lead_pep_dom"/>
</dbReference>
<gene>
    <name evidence="1" type="ORF">AAE02nite_12570</name>
</gene>
<dbReference type="GO" id="GO:0042742">
    <property type="term" value="P:defense response to bacterium"/>
    <property type="evidence" value="ECO:0007669"/>
    <property type="project" value="InterPro"/>
</dbReference>
<dbReference type="NCBIfam" id="TIGR03898">
    <property type="entry name" value="lanti_MRSA_kill"/>
    <property type="match status" value="1"/>
</dbReference>
<keyword evidence="2" id="KW-1185">Reference proteome</keyword>
<reference evidence="1 2" key="1">
    <citation type="submission" date="2019-07" db="EMBL/GenBank/DDBJ databases">
        <title>Whole genome shotgun sequence of Adhaeribacter aerolatus NBRC 106133.</title>
        <authorList>
            <person name="Hosoyama A."/>
            <person name="Uohara A."/>
            <person name="Ohji S."/>
            <person name="Ichikawa N."/>
        </authorList>
    </citation>
    <scope>NUCLEOTIDE SEQUENCE [LARGE SCALE GENOMIC DNA]</scope>
    <source>
        <strain evidence="1 2">NBRC 106133</strain>
    </source>
</reference>
<accession>A0A512AV78</accession>
<dbReference type="RefSeq" id="WP_146896085.1">
    <property type="nucleotide sequence ID" value="NZ_BJYS01000006.1"/>
</dbReference>
<evidence type="ECO:0008006" key="3">
    <source>
        <dbReference type="Google" id="ProtNLM"/>
    </source>
</evidence>
<proteinExistence type="predicted"/>
<dbReference type="EMBL" id="BJYS01000006">
    <property type="protein sequence ID" value="GEO03593.1"/>
    <property type="molecule type" value="Genomic_DNA"/>
</dbReference>
<dbReference type="AlphaFoldDB" id="A0A512AV78"/>
<protein>
    <recommendedName>
        <fullName evidence="3">Mersacidin/lichenicidin family type 2 lantibiotic</fullName>
    </recommendedName>
</protein>